<dbReference type="InParanoid" id="A0A2J6SSL9"/>
<feature type="compositionally biased region" description="Low complexity" evidence="2">
    <location>
        <begin position="302"/>
        <end position="313"/>
    </location>
</feature>
<dbReference type="STRING" id="1095630.A0A2J6SSL9"/>
<feature type="region of interest" description="Disordered" evidence="2">
    <location>
        <begin position="225"/>
        <end position="338"/>
    </location>
</feature>
<evidence type="ECO:0000313" key="3">
    <source>
        <dbReference type="EMBL" id="PMD53785.1"/>
    </source>
</evidence>
<accession>A0A2J6SSL9</accession>
<evidence type="ECO:0000313" key="4">
    <source>
        <dbReference type="Proteomes" id="UP000235371"/>
    </source>
</evidence>
<evidence type="ECO:0000256" key="2">
    <source>
        <dbReference type="SAM" id="MobiDB-lite"/>
    </source>
</evidence>
<dbReference type="EMBL" id="KZ613871">
    <property type="protein sequence ID" value="PMD53785.1"/>
    <property type="molecule type" value="Genomic_DNA"/>
</dbReference>
<gene>
    <name evidence="3" type="ORF">K444DRAFT_635233</name>
</gene>
<name>A0A2J6SSL9_9HELO</name>
<feature type="compositionally biased region" description="Polar residues" evidence="2">
    <location>
        <begin position="281"/>
        <end position="293"/>
    </location>
</feature>
<organism evidence="3 4">
    <name type="scientific">Hyaloscypha bicolor E</name>
    <dbReference type="NCBI Taxonomy" id="1095630"/>
    <lineage>
        <taxon>Eukaryota</taxon>
        <taxon>Fungi</taxon>
        <taxon>Dikarya</taxon>
        <taxon>Ascomycota</taxon>
        <taxon>Pezizomycotina</taxon>
        <taxon>Leotiomycetes</taxon>
        <taxon>Helotiales</taxon>
        <taxon>Hyaloscyphaceae</taxon>
        <taxon>Hyaloscypha</taxon>
        <taxon>Hyaloscypha bicolor</taxon>
    </lineage>
</organism>
<feature type="compositionally biased region" description="Acidic residues" evidence="2">
    <location>
        <begin position="252"/>
        <end position="263"/>
    </location>
</feature>
<dbReference type="AlphaFoldDB" id="A0A2J6SSL9"/>
<dbReference type="GeneID" id="36591912"/>
<keyword evidence="1" id="KW-0175">Coiled coil</keyword>
<protein>
    <submittedName>
        <fullName evidence="3">Uncharacterized protein</fullName>
    </submittedName>
</protein>
<dbReference type="RefSeq" id="XP_024730689.1">
    <property type="nucleotide sequence ID" value="XM_024883835.1"/>
</dbReference>
<evidence type="ECO:0000256" key="1">
    <source>
        <dbReference type="SAM" id="Coils"/>
    </source>
</evidence>
<sequence>MKTLNGLLDANGKPGEIEVSLKGGEKELIEFTKDEVLTAGSTSKCFVLTAPGDLISVDIRAGAHTADVFDLEVDGILRTSISSKGLAKAFHGTINKVCFQGIKNKSDAALTRNGTTSAVSSLVVKAWRKNADAQRLIEAADEAAPALNTYEEYATWQELKNHISKEGPLPPFQICFVDSTKLTKKQKDKMDEIHNRKSEDYTLFATLIFSLQSTDNLETLGFENVPTYTPVPPPPKAPRAKKGPKAKKFQADENDELEDDEASVVEGEERKKEKKVPKTSLCENESAVGSQSSPKKHTGGEASASNSNPTANSRTIDNTYVPKAPQENGVGEDIEPNPADEILSANKQKDLVLHGEVGGPARRAFLAKGDTPEIESLSQVNPTKSITETTEIATENSFTAIHYNKARATSPIHESTEFEPLTPPVSAKKPLPERNNLEFGHPLTSDQTHTLPLGQYISIDSNKLNTFSQATAALTQDKSSNLEVPSIQEPLLNIEKIIKDLKALSQESDLARASSPALSEATEVADPMEIMESVKNSQRVSYGSHEVQYDYPLSHQNDFHREGEEPATLIDSFSFSQSEKRKAEAMAGRSEYKEPRKTTVAPSMGKTSLEEKMIKAKAKLAAATERNRKLEEERRAAMVIKKEHDEVEALLRKAEEMEQTNAELEAEIVALLGSGCNA</sequence>
<proteinExistence type="predicted"/>
<dbReference type="Proteomes" id="UP000235371">
    <property type="component" value="Unassembled WGS sequence"/>
</dbReference>
<reference evidence="3 4" key="1">
    <citation type="submission" date="2016-04" db="EMBL/GenBank/DDBJ databases">
        <title>A degradative enzymes factory behind the ericoid mycorrhizal symbiosis.</title>
        <authorList>
            <consortium name="DOE Joint Genome Institute"/>
            <person name="Martino E."/>
            <person name="Morin E."/>
            <person name="Grelet G."/>
            <person name="Kuo A."/>
            <person name="Kohler A."/>
            <person name="Daghino S."/>
            <person name="Barry K."/>
            <person name="Choi C."/>
            <person name="Cichocki N."/>
            <person name="Clum A."/>
            <person name="Copeland A."/>
            <person name="Hainaut M."/>
            <person name="Haridas S."/>
            <person name="Labutti K."/>
            <person name="Lindquist E."/>
            <person name="Lipzen A."/>
            <person name="Khouja H.-R."/>
            <person name="Murat C."/>
            <person name="Ohm R."/>
            <person name="Olson A."/>
            <person name="Spatafora J."/>
            <person name="Veneault-Fourrey C."/>
            <person name="Henrissat B."/>
            <person name="Grigoriev I."/>
            <person name="Martin F."/>
            <person name="Perotto S."/>
        </authorList>
    </citation>
    <scope>NUCLEOTIDE SEQUENCE [LARGE SCALE GENOMIC DNA]</scope>
    <source>
        <strain evidence="3 4">E</strain>
    </source>
</reference>
<feature type="coiled-coil region" evidence="1">
    <location>
        <begin position="606"/>
        <end position="674"/>
    </location>
</feature>
<keyword evidence="4" id="KW-1185">Reference proteome</keyword>
<feature type="compositionally biased region" description="Basic residues" evidence="2">
    <location>
        <begin position="238"/>
        <end position="248"/>
    </location>
</feature>
<dbReference type="OrthoDB" id="3544602at2759"/>